<evidence type="ECO:0000313" key="3">
    <source>
        <dbReference type="Proteomes" id="UP000051020"/>
    </source>
</evidence>
<comment type="caution">
    <text evidence="2">The sequence shown here is derived from an EMBL/GenBank/DDBJ whole genome shotgun (WGS) entry which is preliminary data.</text>
</comment>
<evidence type="ECO:0000256" key="1">
    <source>
        <dbReference type="SAM" id="Phobius"/>
    </source>
</evidence>
<evidence type="ECO:0000313" key="2">
    <source>
        <dbReference type="EMBL" id="KRK22682.1"/>
    </source>
</evidence>
<organism evidence="2 3">
    <name type="scientific">Lactiplantibacillus pentosus DSM 20314</name>
    <dbReference type="NCBI Taxonomy" id="1423791"/>
    <lineage>
        <taxon>Bacteria</taxon>
        <taxon>Bacillati</taxon>
        <taxon>Bacillota</taxon>
        <taxon>Bacilli</taxon>
        <taxon>Lactobacillales</taxon>
        <taxon>Lactobacillaceae</taxon>
        <taxon>Lactiplantibacillus</taxon>
    </lineage>
</organism>
<sequence length="54" mass="6152">MLTIRYSSSILTKISKIIGYTAWLIVFLLILLFKTPLGRWVNSLIQARQLAASK</sequence>
<gene>
    <name evidence="2" type="ORF">FD24_GL001775</name>
</gene>
<keyword evidence="1" id="KW-0812">Transmembrane</keyword>
<dbReference type="AlphaFoldDB" id="A0A837R5L3"/>
<dbReference type="Proteomes" id="UP000051020">
    <property type="component" value="Unassembled WGS sequence"/>
</dbReference>
<keyword evidence="1" id="KW-0472">Membrane</keyword>
<protein>
    <submittedName>
        <fullName evidence="2">Uncharacterized protein</fullName>
    </submittedName>
</protein>
<dbReference type="EMBL" id="AZCU01000022">
    <property type="protein sequence ID" value="KRK22682.1"/>
    <property type="molecule type" value="Genomic_DNA"/>
</dbReference>
<reference evidence="2 3" key="1">
    <citation type="journal article" date="2015" name="Genome Announc.">
        <title>Expanding the biotechnology potential of lactobacilli through comparative genomics of 213 strains and associated genera.</title>
        <authorList>
            <person name="Sun Z."/>
            <person name="Harris H.M."/>
            <person name="McCann A."/>
            <person name="Guo C."/>
            <person name="Argimon S."/>
            <person name="Zhang W."/>
            <person name="Yang X."/>
            <person name="Jeffery I.B."/>
            <person name="Cooney J.C."/>
            <person name="Kagawa T.F."/>
            <person name="Liu W."/>
            <person name="Song Y."/>
            <person name="Salvetti E."/>
            <person name="Wrobel A."/>
            <person name="Rasinkangas P."/>
            <person name="Parkhill J."/>
            <person name="Rea M.C."/>
            <person name="O'Sullivan O."/>
            <person name="Ritari J."/>
            <person name="Douillard F.P."/>
            <person name="Paul Ross R."/>
            <person name="Yang R."/>
            <person name="Briner A.E."/>
            <person name="Felis G.E."/>
            <person name="de Vos W.M."/>
            <person name="Barrangou R."/>
            <person name="Klaenhammer T.R."/>
            <person name="Caufield P.W."/>
            <person name="Cui Y."/>
            <person name="Zhang H."/>
            <person name="O'Toole P.W."/>
        </authorList>
    </citation>
    <scope>NUCLEOTIDE SEQUENCE [LARGE SCALE GENOMIC DNA]</scope>
    <source>
        <strain evidence="2 3">DSM 20314</strain>
    </source>
</reference>
<feature type="transmembrane region" description="Helical" evidence="1">
    <location>
        <begin position="17"/>
        <end position="33"/>
    </location>
</feature>
<accession>A0A837R5L3</accession>
<proteinExistence type="predicted"/>
<keyword evidence="1" id="KW-1133">Transmembrane helix</keyword>
<name>A0A837R5L3_LACPE</name>